<keyword evidence="2" id="KW-1185">Reference proteome</keyword>
<dbReference type="HOGENOM" id="CLU_1180866_0_0_1"/>
<name>A0A0C9UV35_SPHS4</name>
<reference evidence="1 2" key="1">
    <citation type="submission" date="2014-06" db="EMBL/GenBank/DDBJ databases">
        <title>Evolutionary Origins and Diversification of the Mycorrhizal Mutualists.</title>
        <authorList>
            <consortium name="DOE Joint Genome Institute"/>
            <consortium name="Mycorrhizal Genomics Consortium"/>
            <person name="Kohler A."/>
            <person name="Kuo A."/>
            <person name="Nagy L.G."/>
            <person name="Floudas D."/>
            <person name="Copeland A."/>
            <person name="Barry K.W."/>
            <person name="Cichocki N."/>
            <person name="Veneault-Fourrey C."/>
            <person name="LaButti K."/>
            <person name="Lindquist E.A."/>
            <person name="Lipzen A."/>
            <person name="Lundell T."/>
            <person name="Morin E."/>
            <person name="Murat C."/>
            <person name="Riley R."/>
            <person name="Ohm R."/>
            <person name="Sun H."/>
            <person name="Tunlid A."/>
            <person name="Henrissat B."/>
            <person name="Grigoriev I.V."/>
            <person name="Hibbett D.S."/>
            <person name="Martin F."/>
        </authorList>
    </citation>
    <scope>NUCLEOTIDE SEQUENCE [LARGE SCALE GENOMIC DNA]</scope>
    <source>
        <strain evidence="1 2">SS14</strain>
    </source>
</reference>
<gene>
    <name evidence="1" type="ORF">M422DRAFT_54386</name>
</gene>
<accession>A0A0C9UV35</accession>
<evidence type="ECO:0000313" key="2">
    <source>
        <dbReference type="Proteomes" id="UP000054279"/>
    </source>
</evidence>
<sequence>MQGGANAIWNCIPEIAQDIQGGVISSWKSQNTVTEDTAFELQIVNYNCTNPPSPPIVRKQQDFSIALPIGTVTKSVHSAFTQLDDIISVMSLQQDVFPSFDDSDPYNHTIISLGDLSAGSYKISTQVNGTVNSAYVIDNEGEQFAQATPPNTQQGLIELSFTLAYDGIGLAMIMDTFEDQIFYNTTILDVPSNSTAPRPSPSTAGGLKARNVCELGVINIASTLVVTLFTALFSL</sequence>
<organism evidence="1 2">
    <name type="scientific">Sphaerobolus stellatus (strain SS14)</name>
    <dbReference type="NCBI Taxonomy" id="990650"/>
    <lineage>
        <taxon>Eukaryota</taxon>
        <taxon>Fungi</taxon>
        <taxon>Dikarya</taxon>
        <taxon>Basidiomycota</taxon>
        <taxon>Agaricomycotina</taxon>
        <taxon>Agaricomycetes</taxon>
        <taxon>Phallomycetidae</taxon>
        <taxon>Geastrales</taxon>
        <taxon>Sphaerobolaceae</taxon>
        <taxon>Sphaerobolus</taxon>
    </lineage>
</organism>
<protein>
    <submittedName>
        <fullName evidence="1">Uncharacterized protein</fullName>
    </submittedName>
</protein>
<evidence type="ECO:0000313" key="1">
    <source>
        <dbReference type="EMBL" id="KIJ29030.1"/>
    </source>
</evidence>
<proteinExistence type="predicted"/>
<dbReference type="EMBL" id="KN837292">
    <property type="protein sequence ID" value="KIJ29030.1"/>
    <property type="molecule type" value="Genomic_DNA"/>
</dbReference>
<dbReference type="OrthoDB" id="3259102at2759"/>
<dbReference type="AlphaFoldDB" id="A0A0C9UV35"/>
<dbReference type="Proteomes" id="UP000054279">
    <property type="component" value="Unassembled WGS sequence"/>
</dbReference>